<dbReference type="GO" id="GO:0005524">
    <property type="term" value="F:ATP binding"/>
    <property type="evidence" value="ECO:0007669"/>
    <property type="project" value="UniProtKB-KW"/>
</dbReference>
<organism evidence="3 4">
    <name type="scientific">Marinactinospora rubrisoli</name>
    <dbReference type="NCBI Taxonomy" id="2715399"/>
    <lineage>
        <taxon>Bacteria</taxon>
        <taxon>Bacillati</taxon>
        <taxon>Actinomycetota</taxon>
        <taxon>Actinomycetes</taxon>
        <taxon>Streptosporangiales</taxon>
        <taxon>Nocardiopsidaceae</taxon>
        <taxon>Marinactinospora</taxon>
    </lineage>
</organism>
<dbReference type="InterPro" id="IPR036890">
    <property type="entry name" value="HATPase_C_sf"/>
</dbReference>
<dbReference type="RefSeq" id="WP_379872773.1">
    <property type="nucleotide sequence ID" value="NZ_JBHTBH010000010.1"/>
</dbReference>
<keyword evidence="3" id="KW-0547">Nucleotide-binding</keyword>
<sequence length="148" mass="16437">MNVVPGFAYVRTVRYVAMPTAVGCARREAVQCLRDWGMAHLIETTELLVSELVTNAVNATGGITTRTPRYTELRRLRSVVLQLRVEDDALRVSVWDSDPGPPMLRRPGPDAEGGRGLYLVDMISRRWGHYRPAGTGKVVWCELALDAA</sequence>
<dbReference type="Proteomes" id="UP001596540">
    <property type="component" value="Unassembled WGS sequence"/>
</dbReference>
<dbReference type="PANTHER" id="PTHR35526">
    <property type="entry name" value="ANTI-SIGMA-F FACTOR RSBW-RELATED"/>
    <property type="match status" value="1"/>
</dbReference>
<dbReference type="EMBL" id="JBHTBH010000010">
    <property type="protein sequence ID" value="MFC7330134.1"/>
    <property type="molecule type" value="Genomic_DNA"/>
</dbReference>
<evidence type="ECO:0000313" key="3">
    <source>
        <dbReference type="EMBL" id="MFC7330134.1"/>
    </source>
</evidence>
<name>A0ABW2KJE8_9ACTN</name>
<keyword evidence="1" id="KW-0808">Transferase</keyword>
<dbReference type="Pfam" id="PF13581">
    <property type="entry name" value="HATPase_c_2"/>
    <property type="match status" value="1"/>
</dbReference>
<accession>A0ABW2KJE8</accession>
<evidence type="ECO:0000259" key="2">
    <source>
        <dbReference type="Pfam" id="PF13581"/>
    </source>
</evidence>
<feature type="domain" description="Histidine kinase/HSP90-like ATPase" evidence="2">
    <location>
        <begin position="17"/>
        <end position="140"/>
    </location>
</feature>
<proteinExistence type="predicted"/>
<comment type="caution">
    <text evidence="3">The sequence shown here is derived from an EMBL/GenBank/DDBJ whole genome shotgun (WGS) entry which is preliminary data.</text>
</comment>
<keyword evidence="1" id="KW-0723">Serine/threonine-protein kinase</keyword>
<dbReference type="CDD" id="cd16936">
    <property type="entry name" value="HATPase_RsbW-like"/>
    <property type="match status" value="1"/>
</dbReference>
<keyword evidence="4" id="KW-1185">Reference proteome</keyword>
<dbReference type="SUPFAM" id="SSF55874">
    <property type="entry name" value="ATPase domain of HSP90 chaperone/DNA topoisomerase II/histidine kinase"/>
    <property type="match status" value="1"/>
</dbReference>
<reference evidence="4" key="1">
    <citation type="journal article" date="2019" name="Int. J. Syst. Evol. Microbiol.">
        <title>The Global Catalogue of Microorganisms (GCM) 10K type strain sequencing project: providing services to taxonomists for standard genome sequencing and annotation.</title>
        <authorList>
            <consortium name="The Broad Institute Genomics Platform"/>
            <consortium name="The Broad Institute Genome Sequencing Center for Infectious Disease"/>
            <person name="Wu L."/>
            <person name="Ma J."/>
        </authorList>
    </citation>
    <scope>NUCLEOTIDE SEQUENCE [LARGE SCALE GENOMIC DNA]</scope>
    <source>
        <strain evidence="4">CGMCC 4.7382</strain>
    </source>
</reference>
<dbReference type="InterPro" id="IPR050267">
    <property type="entry name" value="Anti-sigma-factor_SerPK"/>
</dbReference>
<evidence type="ECO:0000256" key="1">
    <source>
        <dbReference type="ARBA" id="ARBA00022527"/>
    </source>
</evidence>
<protein>
    <submittedName>
        <fullName evidence="3">ATP-binding protein</fullName>
    </submittedName>
</protein>
<evidence type="ECO:0000313" key="4">
    <source>
        <dbReference type="Proteomes" id="UP001596540"/>
    </source>
</evidence>
<gene>
    <name evidence="3" type="ORF">ACFQRF_20595</name>
</gene>
<dbReference type="PANTHER" id="PTHR35526:SF3">
    <property type="entry name" value="ANTI-SIGMA-F FACTOR RSBW"/>
    <property type="match status" value="1"/>
</dbReference>
<keyword evidence="3" id="KW-0067">ATP-binding</keyword>
<keyword evidence="1" id="KW-0418">Kinase</keyword>
<dbReference type="InterPro" id="IPR003594">
    <property type="entry name" value="HATPase_dom"/>
</dbReference>
<dbReference type="Gene3D" id="3.30.565.10">
    <property type="entry name" value="Histidine kinase-like ATPase, C-terminal domain"/>
    <property type="match status" value="1"/>
</dbReference>